<proteinExistence type="predicted"/>
<evidence type="ECO:0000313" key="2">
    <source>
        <dbReference type="Proteomes" id="UP000504913"/>
    </source>
</evidence>
<evidence type="ECO:0000313" key="1">
    <source>
        <dbReference type="EMBL" id="BAQ94374.1"/>
    </source>
</evidence>
<keyword evidence="2" id="KW-1185">Reference proteome</keyword>
<reference evidence="1 2" key="1">
    <citation type="journal article" date="2013" name="PLoS Genet.">
        <title>Expanding the Marine Virosphere Using Metagenomics.</title>
        <authorList>
            <person name="Mizuno C.M."/>
            <person name="Rodriguez-Valera F."/>
            <person name="Kimes N.E."/>
            <person name="Ghai R."/>
        </authorList>
    </citation>
    <scope>NUCLEOTIDE SEQUENCE [LARGE SCALE GENOMIC DNA]</scope>
    <source>
        <strain evidence="1">UvMED-CGR-C79-MedDCM-OCT-S37-C6</strain>
    </source>
</reference>
<dbReference type="RefSeq" id="YP_009777630.1">
    <property type="nucleotide sequence ID" value="NC_047700.1"/>
</dbReference>
<dbReference type="KEGG" id="vg:55412280"/>
<sequence>MLYGSVVMADLQEQLAEIHEEVVSQVLDDLKNGDRKARAEAMQLLKQNNVTAVAQEGSTLKKLAGKLDFSQMEDKVVSLKREVG</sequence>
<dbReference type="EMBL" id="AP013546">
    <property type="protein sequence ID" value="BAQ94374.1"/>
    <property type="molecule type" value="Genomic_DNA"/>
</dbReference>
<dbReference type="GeneID" id="55412280"/>
<name>A0A6S4PM75_9CAUD</name>
<dbReference type="InterPro" id="IPR024345">
    <property type="entry name" value="DNA_matur_Phage_T7-like"/>
</dbReference>
<organism evidence="1 2">
    <name type="scientific">uncultured phage_MedDCM-OCT-S37-C6</name>
    <dbReference type="NCBI Taxonomy" id="2740804"/>
    <lineage>
        <taxon>Viruses</taxon>
        <taxon>Duplodnaviria</taxon>
        <taxon>Heunggongvirae</taxon>
        <taxon>Uroviricota</taxon>
        <taxon>Caudoviricetes</taxon>
        <taxon>Autographivirales</taxon>
        <taxon>Oinezvirus</taxon>
        <taxon>Oinezvirus S37C6</taxon>
    </lineage>
</organism>
<dbReference type="Proteomes" id="UP000504913">
    <property type="component" value="Segment"/>
</dbReference>
<accession>A0A6S4PM75</accession>
<protein>
    <submittedName>
        <fullName evidence="1">Uncharacterized protein</fullName>
    </submittedName>
</protein>
<dbReference type="Pfam" id="PF11123">
    <property type="entry name" value="DNA_Packaging_2"/>
    <property type="match status" value="1"/>
</dbReference>